<evidence type="ECO:0000313" key="5">
    <source>
        <dbReference type="Proteomes" id="UP000784064"/>
    </source>
</evidence>
<organism evidence="2 5">
    <name type="scientific">Stenotrophomonas lactitubi</name>
    <dbReference type="NCBI Taxonomy" id="2045214"/>
    <lineage>
        <taxon>Bacteria</taxon>
        <taxon>Pseudomonadati</taxon>
        <taxon>Pseudomonadota</taxon>
        <taxon>Gammaproteobacteria</taxon>
        <taxon>Lysobacterales</taxon>
        <taxon>Lysobacteraceae</taxon>
        <taxon>Stenotrophomonas</taxon>
    </lineage>
</organism>
<gene>
    <name evidence="2" type="ORF">JJW18_09155</name>
    <name evidence="3" type="ORF">JJW19_10555</name>
</gene>
<name>A0AAW4GHW0_9GAMM</name>
<evidence type="ECO:0000313" key="2">
    <source>
        <dbReference type="EMBL" id="MBM9913637.1"/>
    </source>
</evidence>
<feature type="region of interest" description="Disordered" evidence="1">
    <location>
        <begin position="166"/>
        <end position="202"/>
    </location>
</feature>
<protein>
    <submittedName>
        <fullName evidence="2">Uncharacterized protein</fullName>
    </submittedName>
</protein>
<evidence type="ECO:0000313" key="4">
    <source>
        <dbReference type="Proteomes" id="UP000749453"/>
    </source>
</evidence>
<comment type="caution">
    <text evidence="2">The sequence shown here is derived from an EMBL/GenBank/DDBJ whole genome shotgun (WGS) entry which is preliminary data.</text>
</comment>
<reference evidence="4" key="1">
    <citation type="submission" date="2021-01" db="EMBL/GenBank/DDBJ databases">
        <title>Stenotrophomonas maltophilia.</title>
        <authorList>
            <person name="Yu Y."/>
        </authorList>
    </citation>
    <scope>NUCLEOTIDE SEQUENCE [LARGE SCALE GENOMIC DNA]</scope>
    <source>
        <strain evidence="4">As-6</strain>
    </source>
</reference>
<dbReference type="Proteomes" id="UP000784064">
    <property type="component" value="Unassembled WGS sequence"/>
</dbReference>
<keyword evidence="4" id="KW-1185">Reference proteome</keyword>
<reference evidence="2" key="2">
    <citation type="submission" date="2021-01" db="EMBL/GenBank/DDBJ databases">
        <authorList>
            <person name="Yu Y."/>
        </authorList>
    </citation>
    <scope>NUCLEOTIDE SEQUENCE</scope>
    <source>
        <strain evidence="2">As-5</strain>
        <strain evidence="3">As-6</strain>
    </source>
</reference>
<dbReference type="AlphaFoldDB" id="A0AAW4GHW0"/>
<proteinExistence type="predicted"/>
<dbReference type="EMBL" id="JAFFTB010000018">
    <property type="protein sequence ID" value="MBM9938583.1"/>
    <property type="molecule type" value="Genomic_DNA"/>
</dbReference>
<accession>A0AAW4GHW0</accession>
<dbReference type="RefSeq" id="WP_205404617.1">
    <property type="nucleotide sequence ID" value="NZ_JAFFTA010000015.1"/>
</dbReference>
<dbReference type="Proteomes" id="UP000749453">
    <property type="component" value="Unassembled WGS sequence"/>
</dbReference>
<dbReference type="EMBL" id="JAFFTA010000015">
    <property type="protein sequence ID" value="MBM9913637.1"/>
    <property type="molecule type" value="Genomic_DNA"/>
</dbReference>
<sequence>MKRLHAFSRGAFLFACGADAEAARAFVVEDAAMHDLACLTVEPRQRLFACHQIVTGNNRVIGVRRFRSSWWTDRSTFSKLTVQLPADAKAGDRFAAAGDRVRMFHSSGSSAFAGKTGCYGVPVAGQITVISTGDSGIEIQIDASFRSTSPLEWRDECDAPTQLSERLKASPLQMQDLDAWTGAHDPDASPFDQAHPASRSRD</sequence>
<evidence type="ECO:0000256" key="1">
    <source>
        <dbReference type="SAM" id="MobiDB-lite"/>
    </source>
</evidence>
<evidence type="ECO:0000313" key="3">
    <source>
        <dbReference type="EMBL" id="MBM9938583.1"/>
    </source>
</evidence>